<dbReference type="EMBL" id="CM018037">
    <property type="protein sequence ID" value="KAA8538875.1"/>
    <property type="molecule type" value="Genomic_DNA"/>
</dbReference>
<dbReference type="Proteomes" id="UP000325577">
    <property type="component" value="Linkage Group LG14"/>
</dbReference>
<feature type="region of interest" description="Disordered" evidence="1">
    <location>
        <begin position="41"/>
        <end position="68"/>
    </location>
</feature>
<dbReference type="OrthoDB" id="736038at2759"/>
<gene>
    <name evidence="3" type="ORF">F0562_025567</name>
</gene>
<organism evidence="3 4">
    <name type="scientific">Nyssa sinensis</name>
    <dbReference type="NCBI Taxonomy" id="561372"/>
    <lineage>
        <taxon>Eukaryota</taxon>
        <taxon>Viridiplantae</taxon>
        <taxon>Streptophyta</taxon>
        <taxon>Embryophyta</taxon>
        <taxon>Tracheophyta</taxon>
        <taxon>Spermatophyta</taxon>
        <taxon>Magnoliopsida</taxon>
        <taxon>eudicotyledons</taxon>
        <taxon>Gunneridae</taxon>
        <taxon>Pentapetalae</taxon>
        <taxon>asterids</taxon>
        <taxon>Cornales</taxon>
        <taxon>Nyssaceae</taxon>
        <taxon>Nyssa</taxon>
    </lineage>
</organism>
<keyword evidence="2" id="KW-0812">Transmembrane</keyword>
<dbReference type="AlphaFoldDB" id="A0A5J5B6P0"/>
<proteinExistence type="predicted"/>
<evidence type="ECO:0000313" key="4">
    <source>
        <dbReference type="Proteomes" id="UP000325577"/>
    </source>
</evidence>
<evidence type="ECO:0000256" key="2">
    <source>
        <dbReference type="SAM" id="Phobius"/>
    </source>
</evidence>
<name>A0A5J5B6P0_9ASTE</name>
<reference evidence="3 4" key="1">
    <citation type="submission" date="2019-09" db="EMBL/GenBank/DDBJ databases">
        <title>A chromosome-level genome assembly of the Chinese tupelo Nyssa sinensis.</title>
        <authorList>
            <person name="Yang X."/>
            <person name="Kang M."/>
            <person name="Yang Y."/>
            <person name="Xiong H."/>
            <person name="Wang M."/>
            <person name="Zhang Z."/>
            <person name="Wang Z."/>
            <person name="Wu H."/>
            <person name="Ma T."/>
            <person name="Liu J."/>
            <person name="Xi Z."/>
        </authorList>
    </citation>
    <scope>NUCLEOTIDE SEQUENCE [LARGE SCALE GENOMIC DNA]</scope>
    <source>
        <strain evidence="3">J267</strain>
        <tissue evidence="3">Leaf</tissue>
    </source>
</reference>
<keyword evidence="2" id="KW-1133">Transmembrane helix</keyword>
<protein>
    <submittedName>
        <fullName evidence="3">Uncharacterized protein</fullName>
    </submittedName>
</protein>
<evidence type="ECO:0000256" key="1">
    <source>
        <dbReference type="SAM" id="MobiDB-lite"/>
    </source>
</evidence>
<keyword evidence="4" id="KW-1185">Reference proteome</keyword>
<keyword evidence="2" id="KW-0472">Membrane</keyword>
<feature type="transmembrane region" description="Helical" evidence="2">
    <location>
        <begin position="12"/>
        <end position="29"/>
    </location>
</feature>
<evidence type="ECO:0000313" key="3">
    <source>
        <dbReference type="EMBL" id="KAA8538875.1"/>
    </source>
</evidence>
<sequence length="68" mass="7617">MLKDMAPGVKILWLWTIGTAAVLVTNVARTRLRDMEKLMNAEEQTPHVDSGLIGNSTNSDEFVREEES</sequence>
<accession>A0A5J5B6P0</accession>